<name>A0A7W6BIU0_9SPHN</name>
<keyword evidence="1" id="KW-1133">Transmembrane helix</keyword>
<evidence type="ECO:0000313" key="2">
    <source>
        <dbReference type="EMBL" id="MBB3927811.1"/>
    </source>
</evidence>
<comment type="caution">
    <text evidence="2">The sequence shown here is derived from an EMBL/GenBank/DDBJ whole genome shotgun (WGS) entry which is preliminary data.</text>
</comment>
<organism evidence="2 3">
    <name type="scientific">Sphingobium jiangsuense</name>
    <dbReference type="NCBI Taxonomy" id="870476"/>
    <lineage>
        <taxon>Bacteria</taxon>
        <taxon>Pseudomonadati</taxon>
        <taxon>Pseudomonadota</taxon>
        <taxon>Alphaproteobacteria</taxon>
        <taxon>Sphingomonadales</taxon>
        <taxon>Sphingomonadaceae</taxon>
        <taxon>Sphingobium</taxon>
    </lineage>
</organism>
<dbReference type="RefSeq" id="WP_188073275.1">
    <property type="nucleotide sequence ID" value="NZ_BSPS01000134.1"/>
</dbReference>
<proteinExistence type="predicted"/>
<dbReference type="Proteomes" id="UP000571950">
    <property type="component" value="Unassembled WGS sequence"/>
</dbReference>
<reference evidence="2 3" key="1">
    <citation type="submission" date="2020-08" db="EMBL/GenBank/DDBJ databases">
        <title>Genomic Encyclopedia of Type Strains, Phase IV (KMG-IV): sequencing the most valuable type-strain genomes for metagenomic binning, comparative biology and taxonomic classification.</title>
        <authorList>
            <person name="Goeker M."/>
        </authorList>
    </citation>
    <scope>NUCLEOTIDE SEQUENCE [LARGE SCALE GENOMIC DNA]</scope>
    <source>
        <strain evidence="2 3">DSM 26189</strain>
    </source>
</reference>
<keyword evidence="3" id="KW-1185">Reference proteome</keyword>
<dbReference type="EMBL" id="JACIDT010000015">
    <property type="protein sequence ID" value="MBB3927811.1"/>
    <property type="molecule type" value="Genomic_DNA"/>
</dbReference>
<keyword evidence="1" id="KW-0472">Membrane</keyword>
<evidence type="ECO:0000256" key="1">
    <source>
        <dbReference type="SAM" id="Phobius"/>
    </source>
</evidence>
<gene>
    <name evidence="2" type="ORF">GGR43_003548</name>
</gene>
<protein>
    <submittedName>
        <fullName evidence="2">Uncharacterized protein</fullName>
    </submittedName>
</protein>
<dbReference type="AlphaFoldDB" id="A0A7W6BIU0"/>
<sequence length="66" mass="7399">MTETSIIAQLASQFGPTGLIIGFLVWNKLTIEKDRMTLDRERVEADKQLAASLAALKTAFEMRDDK</sequence>
<feature type="transmembrane region" description="Helical" evidence="1">
    <location>
        <begin position="6"/>
        <end position="26"/>
    </location>
</feature>
<evidence type="ECO:0000313" key="3">
    <source>
        <dbReference type="Proteomes" id="UP000571950"/>
    </source>
</evidence>
<accession>A0A7W6BIU0</accession>
<keyword evidence="1" id="KW-0812">Transmembrane</keyword>